<dbReference type="EMBL" id="JBBEGL010000004">
    <property type="protein sequence ID" value="MEJ2887986.1"/>
    <property type="molecule type" value="Genomic_DNA"/>
</dbReference>
<comment type="caution">
    <text evidence="4">The sequence shown here is derived from an EMBL/GenBank/DDBJ whole genome shotgun (WGS) entry which is preliminary data.</text>
</comment>
<evidence type="ECO:0000256" key="2">
    <source>
        <dbReference type="ARBA" id="ARBA00022679"/>
    </source>
</evidence>
<protein>
    <submittedName>
        <fullName evidence="4">Glycosyltransferase family 4 protein</fullName>
    </submittedName>
</protein>
<dbReference type="Proteomes" id="UP001370100">
    <property type="component" value="Unassembled WGS sequence"/>
</dbReference>
<feature type="domain" description="Glycosyltransferase subfamily 4-like N-terminal" evidence="3">
    <location>
        <begin position="31"/>
        <end position="214"/>
    </location>
</feature>
<dbReference type="RefSeq" id="WP_337714477.1">
    <property type="nucleotide sequence ID" value="NZ_JBBEGL010000004.1"/>
</dbReference>
<evidence type="ECO:0000256" key="1">
    <source>
        <dbReference type="ARBA" id="ARBA00022676"/>
    </source>
</evidence>
<reference evidence="4 5" key="1">
    <citation type="submission" date="2024-03" db="EMBL/GenBank/DDBJ databases">
        <title>Actinomycetospora sp. OC33-EN06, a novel actinomycete isolated from wild orchid (Aerides multiflora).</title>
        <authorList>
            <person name="Suriyachadkun C."/>
        </authorList>
    </citation>
    <scope>NUCLEOTIDE SEQUENCE [LARGE SCALE GENOMIC DNA]</scope>
    <source>
        <strain evidence="4 5">OC33-EN06</strain>
    </source>
</reference>
<organism evidence="4 5">
    <name type="scientific">Actinomycetospora aeridis</name>
    <dbReference type="NCBI Taxonomy" id="3129231"/>
    <lineage>
        <taxon>Bacteria</taxon>
        <taxon>Bacillati</taxon>
        <taxon>Actinomycetota</taxon>
        <taxon>Actinomycetes</taxon>
        <taxon>Pseudonocardiales</taxon>
        <taxon>Pseudonocardiaceae</taxon>
        <taxon>Actinomycetospora</taxon>
    </lineage>
</organism>
<keyword evidence="1" id="KW-0328">Glycosyltransferase</keyword>
<dbReference type="PANTHER" id="PTHR45947:SF3">
    <property type="entry name" value="SULFOQUINOVOSYL TRANSFERASE SQD2"/>
    <property type="match status" value="1"/>
</dbReference>
<dbReference type="PANTHER" id="PTHR45947">
    <property type="entry name" value="SULFOQUINOVOSYL TRANSFERASE SQD2"/>
    <property type="match status" value="1"/>
</dbReference>
<dbReference type="Pfam" id="PF13692">
    <property type="entry name" value="Glyco_trans_1_4"/>
    <property type="match status" value="1"/>
</dbReference>
<evidence type="ECO:0000313" key="5">
    <source>
        <dbReference type="Proteomes" id="UP001370100"/>
    </source>
</evidence>
<gene>
    <name evidence="4" type="ORF">WCD41_16110</name>
</gene>
<dbReference type="Pfam" id="PF13579">
    <property type="entry name" value="Glyco_trans_4_4"/>
    <property type="match status" value="1"/>
</dbReference>
<dbReference type="InterPro" id="IPR028098">
    <property type="entry name" value="Glyco_trans_4-like_N"/>
</dbReference>
<dbReference type="Gene3D" id="3.40.50.2000">
    <property type="entry name" value="Glycogen Phosphorylase B"/>
    <property type="match status" value="2"/>
</dbReference>
<keyword evidence="2" id="KW-0808">Transferase</keyword>
<accession>A0ABU8N8K4</accession>
<evidence type="ECO:0000313" key="4">
    <source>
        <dbReference type="EMBL" id="MEJ2887986.1"/>
    </source>
</evidence>
<sequence length="428" mass="45260">MLTPTAPGSRTAQTQLDVLVLGMHYPPEHTGNAPYTAGMVAALADAGHRVRVVTGYPHYPQWAVHDGYTGLRRHEADGPARVTRVRHPVPSAPSALRRAAMDATFTAHAAAIGRQGARRPDVVVAVSPVLLTVVAGLRWKKRGRTALGVVTQDLYSRAVTETGIASAGAGQAAAKLEGWLLRQADGVAVVHEQFRDGLAGLGVDRDRVSVIRNWAHVDSAHGERAATRRSLGWGDDEVVVLHAGNMGLKQGLENVVDTARLADERGANVRFVLLGDGNQRTALEERGAGVGRLQFRDPLPGDHFSDALAAADVLLVNEAPTVAEMSVPSKLTSYFTAGRPVVAASWERSAASAEIRRSGGGVRVDPGSPQDLLDAVRGLAGDPARIDALATAGRAYAQQHLGAAAAHRDYQRWVEGLAASRASRGRTS</sequence>
<keyword evidence="5" id="KW-1185">Reference proteome</keyword>
<proteinExistence type="predicted"/>
<dbReference type="InterPro" id="IPR050194">
    <property type="entry name" value="Glycosyltransferase_grp1"/>
</dbReference>
<dbReference type="CDD" id="cd03794">
    <property type="entry name" value="GT4_WbuB-like"/>
    <property type="match status" value="1"/>
</dbReference>
<evidence type="ECO:0000259" key="3">
    <source>
        <dbReference type="Pfam" id="PF13579"/>
    </source>
</evidence>
<dbReference type="SUPFAM" id="SSF53756">
    <property type="entry name" value="UDP-Glycosyltransferase/glycogen phosphorylase"/>
    <property type="match status" value="1"/>
</dbReference>
<name>A0ABU8N8K4_9PSEU</name>